<reference evidence="2 3" key="1">
    <citation type="journal article" date="2021" name="Sci. Rep.">
        <title>The distribution of antibiotic resistance genes in chicken gut microbiota commensals.</title>
        <authorList>
            <person name="Juricova H."/>
            <person name="Matiasovicova J."/>
            <person name="Kubasova T."/>
            <person name="Cejkova D."/>
            <person name="Rychlik I."/>
        </authorList>
    </citation>
    <scope>NUCLEOTIDE SEQUENCE [LARGE SCALE GENOMIC DNA]</scope>
    <source>
        <strain evidence="2 3">An425</strain>
    </source>
</reference>
<dbReference type="RefSeq" id="WP_204716637.1">
    <property type="nucleotide sequence ID" value="NZ_JACJLT010000143.1"/>
</dbReference>
<proteinExistence type="predicted"/>
<dbReference type="EMBL" id="JACJLT010000143">
    <property type="protein sequence ID" value="MBM6875984.1"/>
    <property type="molecule type" value="Genomic_DNA"/>
</dbReference>
<evidence type="ECO:0000313" key="2">
    <source>
        <dbReference type="EMBL" id="MBM6875984.1"/>
    </source>
</evidence>
<comment type="caution">
    <text evidence="2">The sequence shown here is derived from an EMBL/GenBank/DDBJ whole genome shotgun (WGS) entry which is preliminary data.</text>
</comment>
<keyword evidence="1" id="KW-0175">Coiled coil</keyword>
<keyword evidence="3" id="KW-1185">Reference proteome</keyword>
<gene>
    <name evidence="2" type="ORF">H6A04_10060</name>
</gene>
<feature type="coiled-coil region" evidence="1">
    <location>
        <begin position="129"/>
        <end position="225"/>
    </location>
</feature>
<evidence type="ECO:0000256" key="1">
    <source>
        <dbReference type="SAM" id="Coils"/>
    </source>
</evidence>
<accession>A0ABS2G3J9</accession>
<evidence type="ECO:0000313" key="3">
    <source>
        <dbReference type="Proteomes" id="UP000728968"/>
    </source>
</evidence>
<dbReference type="Proteomes" id="UP000728968">
    <property type="component" value="Unassembled WGS sequence"/>
</dbReference>
<name>A0ABS2G3J9_FUSMR</name>
<sequence>MKIEVEELYNWLSNIEKLNEINIFDFLKEDAKRNMMYKYFNQQEKMEELCEELYDKEKNEKYSKFIENIILLYPLTRKLIIKLNKEQIRENGKTLPALLRSDKYVEGFYSGIVKDFEKLLAGANNNSSIQKIAEEMEKYDDEVKEYKEKIVELKKKETKESLSKVKKRDELKAEVERLRVDTDLEKLNDEIEKYQNEINELRDLKQKKQAEKRNLVEELEKIDLNELQEKEREAINILKNIWQDDESKN</sequence>
<protein>
    <submittedName>
        <fullName evidence="2">Uncharacterized protein</fullName>
    </submittedName>
</protein>
<organism evidence="2 3">
    <name type="scientific">Fusobacterium mortiferum</name>
    <dbReference type="NCBI Taxonomy" id="850"/>
    <lineage>
        <taxon>Bacteria</taxon>
        <taxon>Fusobacteriati</taxon>
        <taxon>Fusobacteriota</taxon>
        <taxon>Fusobacteriia</taxon>
        <taxon>Fusobacteriales</taxon>
        <taxon>Fusobacteriaceae</taxon>
        <taxon>Fusobacterium</taxon>
    </lineage>
</organism>